<protein>
    <submittedName>
        <fullName evidence="2">Uncharacterized protein</fullName>
    </submittedName>
</protein>
<proteinExistence type="predicted"/>
<evidence type="ECO:0000313" key="3">
    <source>
        <dbReference type="Proteomes" id="UP001610563"/>
    </source>
</evidence>
<comment type="caution">
    <text evidence="2">The sequence shown here is derived from an EMBL/GenBank/DDBJ whole genome shotgun (WGS) entry which is preliminary data.</text>
</comment>
<sequence length="148" mass="15925">MIGEHESCTLDRPSRHLRYSPLTFLTASTLAVSISLNPSSVIIPSLGLLPITFNSFLSSTIPARDADADAKPPSVHDLPQKARSHLESSTQEERQPLCVDAVQRVPQVVDAARGLVVREEGVVLVVLAGECRRVTDVGDILTDGESSQ</sequence>
<feature type="compositionally biased region" description="Basic and acidic residues" evidence="1">
    <location>
        <begin position="78"/>
        <end position="94"/>
    </location>
</feature>
<reference evidence="2 3" key="1">
    <citation type="submission" date="2024-07" db="EMBL/GenBank/DDBJ databases">
        <title>Section-level genome sequencing and comparative genomics of Aspergillus sections Usti and Cavernicolus.</title>
        <authorList>
            <consortium name="Lawrence Berkeley National Laboratory"/>
            <person name="Nybo J.L."/>
            <person name="Vesth T.C."/>
            <person name="Theobald S."/>
            <person name="Frisvad J.C."/>
            <person name="Larsen T.O."/>
            <person name="Kjaerboelling I."/>
            <person name="Rothschild-Mancinelli K."/>
            <person name="Lyhne E.K."/>
            <person name="Kogle M.E."/>
            <person name="Barry K."/>
            <person name="Clum A."/>
            <person name="Na H."/>
            <person name="Ledsgaard L."/>
            <person name="Lin J."/>
            <person name="Lipzen A."/>
            <person name="Kuo A."/>
            <person name="Riley R."/>
            <person name="Mondo S."/>
            <person name="Labutti K."/>
            <person name="Haridas S."/>
            <person name="Pangalinan J."/>
            <person name="Salamov A.A."/>
            <person name="Simmons B.A."/>
            <person name="Magnuson J.K."/>
            <person name="Chen J."/>
            <person name="Drula E."/>
            <person name="Henrissat B."/>
            <person name="Wiebenga A."/>
            <person name="Lubbers R.J."/>
            <person name="Gomes A.C."/>
            <person name="Makela M.R."/>
            <person name="Stajich J."/>
            <person name="Grigoriev I.V."/>
            <person name="Mortensen U.H."/>
            <person name="De Vries R.P."/>
            <person name="Baker S.E."/>
            <person name="Andersen M.R."/>
        </authorList>
    </citation>
    <scope>NUCLEOTIDE SEQUENCE [LARGE SCALE GENOMIC DNA]</scope>
    <source>
        <strain evidence="2 3">CBS 209.92</strain>
    </source>
</reference>
<dbReference type="EMBL" id="JBFTWV010000040">
    <property type="protein sequence ID" value="KAL2794892.1"/>
    <property type="molecule type" value="Genomic_DNA"/>
</dbReference>
<keyword evidence="3" id="KW-1185">Reference proteome</keyword>
<evidence type="ECO:0000256" key="1">
    <source>
        <dbReference type="SAM" id="MobiDB-lite"/>
    </source>
</evidence>
<feature type="region of interest" description="Disordered" evidence="1">
    <location>
        <begin position="64"/>
        <end position="94"/>
    </location>
</feature>
<organism evidence="2 3">
    <name type="scientific">Aspergillus keveii</name>
    <dbReference type="NCBI Taxonomy" id="714993"/>
    <lineage>
        <taxon>Eukaryota</taxon>
        <taxon>Fungi</taxon>
        <taxon>Dikarya</taxon>
        <taxon>Ascomycota</taxon>
        <taxon>Pezizomycotina</taxon>
        <taxon>Eurotiomycetes</taxon>
        <taxon>Eurotiomycetidae</taxon>
        <taxon>Eurotiales</taxon>
        <taxon>Aspergillaceae</taxon>
        <taxon>Aspergillus</taxon>
        <taxon>Aspergillus subgen. Nidulantes</taxon>
    </lineage>
</organism>
<gene>
    <name evidence="2" type="ORF">BJX66DRAFT_186581</name>
</gene>
<dbReference type="Proteomes" id="UP001610563">
    <property type="component" value="Unassembled WGS sequence"/>
</dbReference>
<evidence type="ECO:0000313" key="2">
    <source>
        <dbReference type="EMBL" id="KAL2794892.1"/>
    </source>
</evidence>
<name>A0ABR4G795_9EURO</name>
<accession>A0ABR4G795</accession>